<dbReference type="Pfam" id="PF14691">
    <property type="entry name" value="Fer4_20"/>
    <property type="match status" value="1"/>
</dbReference>
<dbReference type="InterPro" id="IPR017896">
    <property type="entry name" value="4Fe4S_Fe-S-bd"/>
</dbReference>
<gene>
    <name evidence="7" type="ordered locus">Awo_c14990</name>
</gene>
<keyword evidence="4" id="KW-0408">Iron</keyword>
<keyword evidence="5" id="KW-0411">Iron-sulfur</keyword>
<evidence type="ECO:0000256" key="5">
    <source>
        <dbReference type="ARBA" id="ARBA00023014"/>
    </source>
</evidence>
<dbReference type="OrthoDB" id="5241828at2"/>
<dbReference type="GO" id="GO:0046872">
    <property type="term" value="F:metal ion binding"/>
    <property type="evidence" value="ECO:0007669"/>
    <property type="project" value="UniProtKB-KW"/>
</dbReference>
<dbReference type="PANTHER" id="PTHR43255">
    <property type="entry name" value="IRON-SULFUR-BINDING OXIDOREDUCTASE FADF-RELATED-RELATED"/>
    <property type="match status" value="1"/>
</dbReference>
<dbReference type="Pfam" id="PF13450">
    <property type="entry name" value="NAD_binding_8"/>
    <property type="match status" value="1"/>
</dbReference>
<dbReference type="eggNOG" id="COG0493">
    <property type="taxonomic scope" value="Bacteria"/>
</dbReference>
<dbReference type="InterPro" id="IPR004017">
    <property type="entry name" value="Cys_rich_dom"/>
</dbReference>
<reference evidence="7 8" key="2">
    <citation type="journal article" date="2012" name="PLoS ONE">
        <title>An ancient pathway combining carbon dioxide fixation with the generation and utilization of a sodium ion gradient for ATP synthesis.</title>
        <authorList>
            <person name="Poehlein A."/>
            <person name="Schmidt S."/>
            <person name="Kaster A.K."/>
            <person name="Goenrich M."/>
            <person name="Vollmers J."/>
            <person name="Thurmer A."/>
            <person name="Bertsch J."/>
            <person name="Schuchmann K."/>
            <person name="Voigt B."/>
            <person name="Hecker M."/>
            <person name="Daniel R."/>
            <person name="Thauer R.K."/>
            <person name="Gottschalk G."/>
            <person name="Muller V."/>
        </authorList>
    </citation>
    <scope>NUCLEOTIDE SEQUENCE [LARGE SCALE GENOMIC DNA]</scope>
    <source>
        <strain evidence="8">ATCC 29683 / DSM 1030 / JCM 2381 / KCTC 1655 / WB1</strain>
    </source>
</reference>
<organism evidence="7 8">
    <name type="scientific">Acetobacterium woodii (strain ATCC 29683 / DSM 1030 / JCM 2381 / KCTC 1655 / WB1)</name>
    <dbReference type="NCBI Taxonomy" id="931626"/>
    <lineage>
        <taxon>Bacteria</taxon>
        <taxon>Bacillati</taxon>
        <taxon>Bacillota</taxon>
        <taxon>Clostridia</taxon>
        <taxon>Eubacteriales</taxon>
        <taxon>Eubacteriaceae</taxon>
        <taxon>Acetobacterium</taxon>
    </lineage>
</organism>
<name>H6LFZ3_ACEWD</name>
<accession>H6LFZ3</accession>
<dbReference type="InterPro" id="IPR051460">
    <property type="entry name" value="HdrC_iron-sulfur_subunit"/>
</dbReference>
<sequence length="762" mass="85894">MDMMTLENLKKKCTRDEPVFCTNQCPLSVDVKKLAARIASGDFQGAYKYYSSQVIFPEIISRLCDKPCQTVCLRSKIDEVVAVKNLEQACCDYVDTKETSQYYISRKNKHIAVIGGGLGGLSCAVKLARKGYAVDLYEEKDGLGGYLRESENLIPLQIIEKELARIIQKEEIRLHLGTKINTLDEIECDALYIATGWDGNGFGLKPGFDPVSLGTLRKGAFISGSIMKRSESSVLIPVREGIRVAQAIENYLKIGTMGGMAGCHEVVPSRLSVDIDGVVFEKQIVAENQESYTIPEAIAEAKRCLQCGCDMCMNSCEMLSFFEKNPKKIIDDVEASMNIVKAFTTNIASREINSCNTCGLCKEVCPENIDFEELFMSSRRVLHKGGKLPLAFHDFWMRDMEFSNSEEAFVMINANGGDKSSYLFFSGCQLGGSDPNYVINAYTYLKKHLEEEPAMMIGCCGAPAQWAGREDEHRAVIDWIRNIWENQGRPEVILACPSCRKMFEKYLPEIQVQSLWQVMAAQENSVNKSVASKKMTIFDPCASRYDPETQNSIRIILKNSGYELEELPYYPGKVQCCGYGGQIQAVNRPLFDKIVKIRVEATTHDYVTYCTNCRDTFAAAGKSAVHILDLLFSDDITASAARKPPTLTQRRENRIKLKKVLETEREGMKMASEDKPIKKIKVFIAPEVYNKMDRSFILKEDVQRTIEYCESTEKKIMDMSTGNFIGHLQDGNITFWVIYKPERDGFRLETVYSHRLVIEEGL</sequence>
<dbReference type="RefSeq" id="WP_014355884.1">
    <property type="nucleotide sequence ID" value="NC_016894.1"/>
</dbReference>
<dbReference type="HOGENOM" id="CLU_363603_0_0_9"/>
<dbReference type="Gene3D" id="1.10.1060.10">
    <property type="entry name" value="Alpha-helical ferredoxin"/>
    <property type="match status" value="2"/>
</dbReference>
<dbReference type="GO" id="GO:0051539">
    <property type="term" value="F:4 iron, 4 sulfur cluster binding"/>
    <property type="evidence" value="ECO:0007669"/>
    <property type="project" value="UniProtKB-KW"/>
</dbReference>
<keyword evidence="8" id="KW-1185">Reference proteome</keyword>
<dbReference type="EMBL" id="CP002987">
    <property type="protein sequence ID" value="AFA48281.1"/>
    <property type="molecule type" value="Genomic_DNA"/>
</dbReference>
<evidence type="ECO:0000256" key="2">
    <source>
        <dbReference type="ARBA" id="ARBA00022723"/>
    </source>
</evidence>
<dbReference type="Proteomes" id="UP000007177">
    <property type="component" value="Chromosome"/>
</dbReference>
<keyword evidence="1" id="KW-0004">4Fe-4S</keyword>
<dbReference type="InterPro" id="IPR028261">
    <property type="entry name" value="DPD_II"/>
</dbReference>
<dbReference type="KEGG" id="awo:Awo_c14990"/>
<dbReference type="AlphaFoldDB" id="H6LFZ3"/>
<dbReference type="InterPro" id="IPR009051">
    <property type="entry name" value="Helical_ferredxn"/>
</dbReference>
<evidence type="ECO:0000256" key="1">
    <source>
        <dbReference type="ARBA" id="ARBA00022485"/>
    </source>
</evidence>
<proteinExistence type="predicted"/>
<dbReference type="NCBIfam" id="NF045663">
    <property type="entry name" value="diclust_near_Sec"/>
    <property type="match status" value="1"/>
</dbReference>
<dbReference type="eggNOG" id="COG0247">
    <property type="taxonomic scope" value="Bacteria"/>
</dbReference>
<keyword evidence="3" id="KW-0560">Oxidoreductase</keyword>
<dbReference type="SUPFAM" id="SSF51971">
    <property type="entry name" value="Nucleotide-binding domain"/>
    <property type="match status" value="1"/>
</dbReference>
<protein>
    <submittedName>
        <fullName evidence="7">FAD-dependent pyridine nucleotide-disulfide oxidoreductase</fullName>
    </submittedName>
</protein>
<evidence type="ECO:0000259" key="6">
    <source>
        <dbReference type="PROSITE" id="PS51379"/>
    </source>
</evidence>
<evidence type="ECO:0000256" key="4">
    <source>
        <dbReference type="ARBA" id="ARBA00023004"/>
    </source>
</evidence>
<dbReference type="GO" id="GO:0005886">
    <property type="term" value="C:plasma membrane"/>
    <property type="evidence" value="ECO:0007669"/>
    <property type="project" value="TreeGrafter"/>
</dbReference>
<feature type="domain" description="4Fe-4S ferredoxin-type" evidence="6">
    <location>
        <begin position="346"/>
        <end position="374"/>
    </location>
</feature>
<evidence type="ECO:0000256" key="3">
    <source>
        <dbReference type="ARBA" id="ARBA00023002"/>
    </source>
</evidence>
<keyword evidence="2" id="KW-0479">Metal-binding</keyword>
<dbReference type="Pfam" id="PF02754">
    <property type="entry name" value="CCG"/>
    <property type="match status" value="2"/>
</dbReference>
<dbReference type="PANTHER" id="PTHR43255:SF1">
    <property type="entry name" value="IRON-SULFUR-BINDING OXIDOREDUCTASE FADF-RELATED"/>
    <property type="match status" value="1"/>
</dbReference>
<dbReference type="InterPro" id="IPR017900">
    <property type="entry name" value="4Fe4S_Fe_S_CS"/>
</dbReference>
<evidence type="ECO:0000313" key="7">
    <source>
        <dbReference type="EMBL" id="AFA48281.1"/>
    </source>
</evidence>
<dbReference type="Pfam" id="PF13534">
    <property type="entry name" value="Fer4_17"/>
    <property type="match status" value="1"/>
</dbReference>
<dbReference type="GO" id="GO:0016491">
    <property type="term" value="F:oxidoreductase activity"/>
    <property type="evidence" value="ECO:0007669"/>
    <property type="project" value="UniProtKB-KW"/>
</dbReference>
<dbReference type="PROSITE" id="PS00198">
    <property type="entry name" value="4FE4S_FER_1"/>
    <property type="match status" value="1"/>
</dbReference>
<dbReference type="STRING" id="931626.Awo_c14990"/>
<dbReference type="PROSITE" id="PS51379">
    <property type="entry name" value="4FE4S_FER_2"/>
    <property type="match status" value="1"/>
</dbReference>
<reference evidence="8" key="1">
    <citation type="submission" date="2011-07" db="EMBL/GenBank/DDBJ databases">
        <title>Complete genome sequence of Acetobacterium woodii.</title>
        <authorList>
            <person name="Poehlein A."/>
            <person name="Schmidt S."/>
            <person name="Kaster A.-K."/>
            <person name="Goenrich M."/>
            <person name="Vollmers J."/>
            <person name="Thuermer A."/>
            <person name="Gottschalk G."/>
            <person name="Thauer R.K."/>
            <person name="Daniel R."/>
            <person name="Mueller V."/>
        </authorList>
    </citation>
    <scope>NUCLEOTIDE SEQUENCE [LARGE SCALE GENOMIC DNA]</scope>
    <source>
        <strain evidence="8">ATCC 29683 / DSM 1030 / JCM 2381 / KCTC 1655 / WB1</strain>
    </source>
</reference>
<dbReference type="SUPFAM" id="SSF46548">
    <property type="entry name" value="alpha-helical ferredoxin"/>
    <property type="match status" value="1"/>
</dbReference>
<evidence type="ECO:0000313" key="8">
    <source>
        <dbReference type="Proteomes" id="UP000007177"/>
    </source>
</evidence>
<dbReference type="Gene3D" id="3.40.50.720">
    <property type="entry name" value="NAD(P)-binding Rossmann-like Domain"/>
    <property type="match status" value="1"/>
</dbReference>